<keyword evidence="2" id="KW-1185">Reference proteome</keyword>
<sequence>MWSPSSHDKIADCTSAGNDFLDANAAVFTNTGDEGPSSPHGAITASFAIGHIGPPKREVINGEGFLEHIWLRERTEAIQSQDREVADEADYMESVESTGSVPWELRILVVLWVS</sequence>
<comment type="caution">
    <text evidence="1">The sequence shown here is derived from an EMBL/GenBank/DDBJ whole genome shotgun (WGS) entry which is preliminary data.</text>
</comment>
<evidence type="ECO:0000313" key="2">
    <source>
        <dbReference type="Proteomes" id="UP001055172"/>
    </source>
</evidence>
<gene>
    <name evidence="1" type="ORF">ColLi_02703</name>
</gene>
<organism evidence="1 2">
    <name type="scientific">Colletotrichum liriopes</name>
    <dbReference type="NCBI Taxonomy" id="708192"/>
    <lineage>
        <taxon>Eukaryota</taxon>
        <taxon>Fungi</taxon>
        <taxon>Dikarya</taxon>
        <taxon>Ascomycota</taxon>
        <taxon>Pezizomycotina</taxon>
        <taxon>Sordariomycetes</taxon>
        <taxon>Hypocreomycetidae</taxon>
        <taxon>Glomerellales</taxon>
        <taxon>Glomerellaceae</taxon>
        <taxon>Colletotrichum</taxon>
        <taxon>Colletotrichum spaethianum species complex</taxon>
    </lineage>
</organism>
<dbReference type="AlphaFoldDB" id="A0AA37GFA7"/>
<dbReference type="EMBL" id="BPPX01000004">
    <property type="protein sequence ID" value="GJC79865.1"/>
    <property type="molecule type" value="Genomic_DNA"/>
</dbReference>
<reference evidence="1 2" key="1">
    <citation type="submission" date="2021-07" db="EMBL/GenBank/DDBJ databases">
        <title>Genome data of Colletotrichum spaethianum.</title>
        <authorList>
            <person name="Utami Y.D."/>
            <person name="Hiruma K."/>
        </authorList>
    </citation>
    <scope>NUCLEOTIDE SEQUENCE [LARGE SCALE GENOMIC DNA]</scope>
    <source>
        <strain evidence="1 2">MAFF 242679</strain>
    </source>
</reference>
<dbReference type="Proteomes" id="UP001055172">
    <property type="component" value="Unassembled WGS sequence"/>
</dbReference>
<evidence type="ECO:0000313" key="1">
    <source>
        <dbReference type="EMBL" id="GJC79865.1"/>
    </source>
</evidence>
<protein>
    <submittedName>
        <fullName evidence="1">Uncharacterized protein</fullName>
    </submittedName>
</protein>
<name>A0AA37GFA7_9PEZI</name>
<accession>A0AA37GFA7</accession>
<proteinExistence type="predicted"/>